<dbReference type="KEGG" id="chh:A0O34_11070"/>
<gene>
    <name evidence="1" type="ORF">A0O34_11070</name>
</gene>
<dbReference type="RefSeq" id="WP_066754614.1">
    <property type="nucleotide sequence ID" value="NZ_CP015199.1"/>
</dbReference>
<proteinExistence type="predicted"/>
<accession>A0A172XVP6</accession>
<keyword evidence="2" id="KW-1185">Reference proteome</keyword>
<name>A0A172XVP6_9FLAO</name>
<organism evidence="1 2">
    <name type="scientific">Chryseobacterium glaciei</name>
    <dbReference type="NCBI Taxonomy" id="1685010"/>
    <lineage>
        <taxon>Bacteria</taxon>
        <taxon>Pseudomonadati</taxon>
        <taxon>Bacteroidota</taxon>
        <taxon>Flavobacteriia</taxon>
        <taxon>Flavobacteriales</taxon>
        <taxon>Weeksellaceae</taxon>
        <taxon>Chryseobacterium group</taxon>
        <taxon>Chryseobacterium</taxon>
    </lineage>
</organism>
<dbReference type="OrthoDB" id="1441565at2"/>
<dbReference type="STRING" id="1685010.A0O34_11070"/>
<evidence type="ECO:0000313" key="1">
    <source>
        <dbReference type="EMBL" id="ANF51024.1"/>
    </source>
</evidence>
<evidence type="ECO:0000313" key="2">
    <source>
        <dbReference type="Proteomes" id="UP000077824"/>
    </source>
</evidence>
<dbReference type="EMBL" id="CP015199">
    <property type="protein sequence ID" value="ANF51024.1"/>
    <property type="molecule type" value="Genomic_DNA"/>
</dbReference>
<protein>
    <recommendedName>
        <fullName evidence="3">Molecular chaperone GroES</fullName>
    </recommendedName>
</protein>
<reference evidence="1 2" key="1">
    <citation type="submission" date="2016-04" db="EMBL/GenBank/DDBJ databases">
        <title>Complete Genome Sequence of Chryseobacterium sp. IHBB 10212.</title>
        <authorList>
            <person name="Pal M."/>
            <person name="Swarnkar M.K."/>
            <person name="Kaushal K."/>
            <person name="Chhibber S."/>
            <person name="Singh A.K."/>
            <person name="Gulati A."/>
        </authorList>
    </citation>
    <scope>NUCLEOTIDE SEQUENCE [LARGE SCALE GENOMIC DNA]</scope>
    <source>
        <strain evidence="1 2">IHBB 10212</strain>
    </source>
</reference>
<dbReference type="Proteomes" id="UP000077824">
    <property type="component" value="Chromosome"/>
</dbReference>
<dbReference type="AlphaFoldDB" id="A0A172XVP6"/>
<sequence>MKNLGIIIFVFFVQFFSAQNVYLTKVEKTYENTDKFLYRIDEEAKQAELLGEVEVQGFSKDDAEVFSLIYKKAKEIGANAFSLKPFENIDGTSQTFNPSNYKLALYYISKEKFLNQKGNIYLFASSDKDQKISINKKDYTLSPRSYTIVKTVPGEVYAISTKKLLGSTIKLQPKAEEENQYFQISATKIKSDQTGVGGLNLKSGDIIGLEKSYAEFLSTIYNKEKQSN</sequence>
<evidence type="ECO:0008006" key="3">
    <source>
        <dbReference type="Google" id="ProtNLM"/>
    </source>
</evidence>